<evidence type="ECO:0000313" key="2">
    <source>
        <dbReference type="Proteomes" id="UP000248329"/>
    </source>
</evidence>
<comment type="caution">
    <text evidence="1">The sequence shown here is derived from an EMBL/GenBank/DDBJ whole genome shotgun (WGS) entry which is preliminary data.</text>
</comment>
<accession>A0AC61L1N2</accession>
<evidence type="ECO:0000313" key="1">
    <source>
        <dbReference type="EMBL" id="PXF60214.1"/>
    </source>
</evidence>
<dbReference type="EMBL" id="PQXF01000018">
    <property type="protein sequence ID" value="PXF60214.1"/>
    <property type="molecule type" value="Genomic_DNA"/>
</dbReference>
<reference evidence="1" key="1">
    <citation type="submission" date="2018-01" db="EMBL/GenBank/DDBJ databases">
        <authorList>
            <person name="Krukenberg V."/>
        </authorList>
    </citation>
    <scope>NUCLEOTIDE SEQUENCE</scope>
    <source>
        <strain evidence="1">E20ANME2</strain>
    </source>
</reference>
<dbReference type="Proteomes" id="UP000248329">
    <property type="component" value="Unassembled WGS sequence"/>
</dbReference>
<proteinExistence type="predicted"/>
<gene>
    <name evidence="1" type="ORF">C4B59_09660</name>
</gene>
<name>A0AC61L1N2_9EURY</name>
<sequence>MRRIGIAVRALHRNRAFRAALLGVQADGADDGLVAEWHFDEGSGSVLADSSGDGNDEVIHGASFGCGEVLGESIYGDKGRRSGE</sequence>
<protein>
    <submittedName>
        <fullName evidence="1">Uncharacterized protein</fullName>
    </submittedName>
</protein>
<organism evidence="1 2">
    <name type="scientific">Candidatus Methanogaster sp</name>
    <dbReference type="NCBI Taxonomy" id="3386292"/>
    <lineage>
        <taxon>Archaea</taxon>
        <taxon>Methanobacteriati</taxon>
        <taxon>Methanobacteriota</taxon>
        <taxon>Stenosarchaea group</taxon>
        <taxon>Methanomicrobia</taxon>
        <taxon>Methanosarcinales</taxon>
        <taxon>ANME-2 cluster</taxon>
        <taxon>Candidatus Methanogasteraceae</taxon>
        <taxon>Candidatus Methanogaster</taxon>
    </lineage>
</organism>